<name>A0A4R8MHV9_9BACT</name>
<keyword evidence="4 8" id="KW-1015">Disulfide bond</keyword>
<feature type="site" description="Contributes to redox potential value" evidence="7">
    <location>
        <position position="30"/>
    </location>
</feature>
<comment type="caution">
    <text evidence="10">The sequence shown here is derived from an EMBL/GenBank/DDBJ whole genome shotgun (WGS) entry which is preliminary data.</text>
</comment>
<proteinExistence type="inferred from homology"/>
<dbReference type="InterPro" id="IPR036249">
    <property type="entry name" value="Thioredoxin-like_sf"/>
</dbReference>
<dbReference type="SUPFAM" id="SSF52833">
    <property type="entry name" value="Thioredoxin-like"/>
    <property type="match status" value="1"/>
</dbReference>
<dbReference type="Pfam" id="PF00085">
    <property type="entry name" value="Thioredoxin"/>
    <property type="match status" value="1"/>
</dbReference>
<evidence type="ECO:0000256" key="4">
    <source>
        <dbReference type="ARBA" id="ARBA00023157"/>
    </source>
</evidence>
<dbReference type="PROSITE" id="PS51352">
    <property type="entry name" value="THIOREDOXIN_2"/>
    <property type="match status" value="1"/>
</dbReference>
<evidence type="ECO:0000256" key="6">
    <source>
        <dbReference type="PIRNR" id="PIRNR000077"/>
    </source>
</evidence>
<dbReference type="GO" id="GO:0015035">
    <property type="term" value="F:protein-disulfide reductase activity"/>
    <property type="evidence" value="ECO:0007669"/>
    <property type="project" value="InterPro"/>
</dbReference>
<dbReference type="PIRSF" id="PIRSF000077">
    <property type="entry name" value="Thioredoxin"/>
    <property type="match status" value="1"/>
</dbReference>
<evidence type="ECO:0000256" key="5">
    <source>
        <dbReference type="ARBA" id="ARBA00023284"/>
    </source>
</evidence>
<protein>
    <recommendedName>
        <fullName evidence="6">Thioredoxin</fullName>
    </recommendedName>
</protein>
<feature type="site" description="Deprotonates C-terminal active site Cys" evidence="7">
    <location>
        <position position="23"/>
    </location>
</feature>
<dbReference type="PANTHER" id="PTHR45663:SF11">
    <property type="entry name" value="GEO12009P1"/>
    <property type="match status" value="1"/>
</dbReference>
<dbReference type="PANTHER" id="PTHR45663">
    <property type="entry name" value="GEO12009P1"/>
    <property type="match status" value="1"/>
</dbReference>
<dbReference type="Gene3D" id="3.40.30.10">
    <property type="entry name" value="Glutaredoxin"/>
    <property type="match status" value="1"/>
</dbReference>
<evidence type="ECO:0000256" key="8">
    <source>
        <dbReference type="PIRSR" id="PIRSR000077-4"/>
    </source>
</evidence>
<evidence type="ECO:0000313" key="10">
    <source>
        <dbReference type="EMBL" id="TDY65214.1"/>
    </source>
</evidence>
<evidence type="ECO:0000313" key="11">
    <source>
        <dbReference type="Proteomes" id="UP000295066"/>
    </source>
</evidence>
<keyword evidence="2" id="KW-0813">Transport</keyword>
<feature type="site" description="Contributes to redox potential value" evidence="7">
    <location>
        <position position="31"/>
    </location>
</feature>
<gene>
    <name evidence="10" type="ORF">C8D99_101365</name>
</gene>
<dbReference type="InterPro" id="IPR013766">
    <property type="entry name" value="Thioredoxin_domain"/>
</dbReference>
<dbReference type="EMBL" id="SORI01000001">
    <property type="protein sequence ID" value="TDY65214.1"/>
    <property type="molecule type" value="Genomic_DNA"/>
</dbReference>
<dbReference type="GO" id="GO:0005737">
    <property type="term" value="C:cytoplasm"/>
    <property type="evidence" value="ECO:0007669"/>
    <property type="project" value="TreeGrafter"/>
</dbReference>
<feature type="disulfide bond" description="Redox-active" evidence="8">
    <location>
        <begin position="29"/>
        <end position="32"/>
    </location>
</feature>
<dbReference type="Proteomes" id="UP000295066">
    <property type="component" value="Unassembled WGS sequence"/>
</dbReference>
<evidence type="ECO:0000256" key="2">
    <source>
        <dbReference type="ARBA" id="ARBA00022448"/>
    </source>
</evidence>
<organism evidence="10 11">
    <name type="scientific">Aminivibrio pyruvatiphilus</name>
    <dbReference type="NCBI Taxonomy" id="1005740"/>
    <lineage>
        <taxon>Bacteria</taxon>
        <taxon>Thermotogati</taxon>
        <taxon>Synergistota</taxon>
        <taxon>Synergistia</taxon>
        <taxon>Synergistales</taxon>
        <taxon>Aminobacteriaceae</taxon>
        <taxon>Aminivibrio</taxon>
    </lineage>
</organism>
<feature type="active site" description="Nucleophile" evidence="7">
    <location>
        <position position="32"/>
    </location>
</feature>
<dbReference type="InterPro" id="IPR005746">
    <property type="entry name" value="Thioredoxin"/>
</dbReference>
<dbReference type="OrthoDB" id="9790390at2"/>
<evidence type="ECO:0000259" key="9">
    <source>
        <dbReference type="PROSITE" id="PS51352"/>
    </source>
</evidence>
<evidence type="ECO:0000256" key="7">
    <source>
        <dbReference type="PIRSR" id="PIRSR000077-1"/>
    </source>
</evidence>
<evidence type="ECO:0000256" key="1">
    <source>
        <dbReference type="ARBA" id="ARBA00008987"/>
    </source>
</evidence>
<dbReference type="AlphaFoldDB" id="A0A4R8MHV9"/>
<feature type="domain" description="Thioredoxin" evidence="9">
    <location>
        <begin position="1"/>
        <end position="106"/>
    </location>
</feature>
<keyword evidence="11" id="KW-1185">Reference proteome</keyword>
<dbReference type="CDD" id="cd02947">
    <property type="entry name" value="TRX_family"/>
    <property type="match status" value="1"/>
</dbReference>
<keyword evidence="5 8" id="KW-0676">Redox-active center</keyword>
<dbReference type="RefSeq" id="WP_133955709.1">
    <property type="nucleotide sequence ID" value="NZ_SORI01000001.1"/>
</dbReference>
<comment type="similarity">
    <text evidence="1 6">Belongs to the thioredoxin family.</text>
</comment>
<evidence type="ECO:0000256" key="3">
    <source>
        <dbReference type="ARBA" id="ARBA00022982"/>
    </source>
</evidence>
<sequence length="106" mass="11799">MVELTKENFDAEVKESALPVLVDFWGPKCGPCMALLPNVHKMAEEYEGKVKFCSVDVSENRRVAIANKVMGLPTFLFWKDGAEVARISGGDVTLEKIRENVEALLK</sequence>
<feature type="active site" description="Nucleophile" evidence="7">
    <location>
        <position position="29"/>
    </location>
</feature>
<reference evidence="10 11" key="1">
    <citation type="submission" date="2019-03" db="EMBL/GenBank/DDBJ databases">
        <title>Genomic Encyclopedia of Type Strains, Phase IV (KMG-IV): sequencing the most valuable type-strain genomes for metagenomic binning, comparative biology and taxonomic classification.</title>
        <authorList>
            <person name="Goeker M."/>
        </authorList>
    </citation>
    <scope>NUCLEOTIDE SEQUENCE [LARGE SCALE GENOMIC DNA]</scope>
    <source>
        <strain evidence="10 11">DSM 25964</strain>
    </source>
</reference>
<keyword evidence="3" id="KW-0249">Electron transport</keyword>
<accession>A0A4R8MHV9</accession>